<evidence type="ECO:0000256" key="7">
    <source>
        <dbReference type="PROSITE-ProRule" id="PRU01091"/>
    </source>
</evidence>
<feature type="modified residue" description="4-aspartylphosphate" evidence="6">
    <location>
        <position position="54"/>
    </location>
</feature>
<dbReference type="PANTHER" id="PTHR48111">
    <property type="entry name" value="REGULATOR OF RPOS"/>
    <property type="match status" value="1"/>
</dbReference>
<keyword evidence="4 7" id="KW-0238">DNA-binding</keyword>
<reference evidence="11" key="1">
    <citation type="journal article" date="2019" name="Int. J. Syst. Evol. Microbiol.">
        <title>The Global Catalogue of Microorganisms (GCM) 10K type strain sequencing project: providing services to taxonomists for standard genome sequencing and annotation.</title>
        <authorList>
            <consortium name="The Broad Institute Genomics Platform"/>
            <consortium name="The Broad Institute Genome Sequencing Center for Infectious Disease"/>
            <person name="Wu L."/>
            <person name="Ma J."/>
        </authorList>
    </citation>
    <scope>NUCLEOTIDE SEQUENCE [LARGE SCALE GENOMIC DNA]</scope>
    <source>
        <strain evidence="11">CCUG 59189</strain>
    </source>
</reference>
<evidence type="ECO:0000259" key="8">
    <source>
        <dbReference type="PROSITE" id="PS50110"/>
    </source>
</evidence>
<keyword evidence="2" id="KW-0902">Two-component regulatory system</keyword>
<dbReference type="Proteomes" id="UP001597262">
    <property type="component" value="Unassembled WGS sequence"/>
</dbReference>
<evidence type="ECO:0000256" key="5">
    <source>
        <dbReference type="ARBA" id="ARBA00023163"/>
    </source>
</evidence>
<name>A0ABW3RQU0_9BACL</name>
<dbReference type="SUPFAM" id="SSF46894">
    <property type="entry name" value="C-terminal effector domain of the bipartite response regulators"/>
    <property type="match status" value="1"/>
</dbReference>
<evidence type="ECO:0000256" key="2">
    <source>
        <dbReference type="ARBA" id="ARBA00023012"/>
    </source>
</evidence>
<feature type="domain" description="OmpR/PhoB-type" evidence="9">
    <location>
        <begin position="125"/>
        <end position="223"/>
    </location>
</feature>
<dbReference type="InterPro" id="IPR036388">
    <property type="entry name" value="WH-like_DNA-bd_sf"/>
</dbReference>
<dbReference type="Gene3D" id="6.10.250.690">
    <property type="match status" value="1"/>
</dbReference>
<dbReference type="EMBL" id="JBHTLM010000001">
    <property type="protein sequence ID" value="MFD1174843.1"/>
    <property type="molecule type" value="Genomic_DNA"/>
</dbReference>
<proteinExistence type="predicted"/>
<dbReference type="SMART" id="SM00448">
    <property type="entry name" value="REC"/>
    <property type="match status" value="1"/>
</dbReference>
<gene>
    <name evidence="10" type="ORF">ACFQ3W_00785</name>
</gene>
<dbReference type="SUPFAM" id="SSF52172">
    <property type="entry name" value="CheY-like"/>
    <property type="match status" value="1"/>
</dbReference>
<keyword evidence="5" id="KW-0804">Transcription</keyword>
<dbReference type="CDD" id="cd00383">
    <property type="entry name" value="trans_reg_C"/>
    <property type="match status" value="1"/>
</dbReference>
<dbReference type="Pfam" id="PF00072">
    <property type="entry name" value="Response_reg"/>
    <property type="match status" value="1"/>
</dbReference>
<organism evidence="10 11">
    <name type="scientific">Paenibacillus puldeungensis</name>
    <dbReference type="NCBI Taxonomy" id="696536"/>
    <lineage>
        <taxon>Bacteria</taxon>
        <taxon>Bacillati</taxon>
        <taxon>Bacillota</taxon>
        <taxon>Bacilli</taxon>
        <taxon>Bacillales</taxon>
        <taxon>Paenibacillaceae</taxon>
        <taxon>Paenibacillus</taxon>
    </lineage>
</organism>
<sequence length="224" mass="25532">MPKYDCLIVDDEEALSISTCEYLNMFGVKTYWAADEKACFDFLAENRTDLILLDINLGQSSGFEVCKKLRSTTNIPILFISARTSDDDVLLALNIGGDDYIQKPYALSIILAKVKTVLKRYRSDADRLNFGSFTMDLTAEKLMKAGNEVKLKAMEFKLLAYLIQNKNRPLSKEELFSNVWNDAITSDGTLNVHIRKLREKIEENPNDPRYIKTIWGTGYVFEAD</sequence>
<dbReference type="Gene3D" id="3.40.50.2300">
    <property type="match status" value="1"/>
</dbReference>
<dbReference type="RefSeq" id="WP_379315623.1">
    <property type="nucleotide sequence ID" value="NZ_JBHTLM010000001.1"/>
</dbReference>
<dbReference type="InterPro" id="IPR016032">
    <property type="entry name" value="Sig_transdc_resp-reg_C-effctor"/>
</dbReference>
<keyword evidence="11" id="KW-1185">Reference proteome</keyword>
<keyword evidence="1 6" id="KW-0597">Phosphoprotein</keyword>
<dbReference type="PROSITE" id="PS50110">
    <property type="entry name" value="RESPONSE_REGULATORY"/>
    <property type="match status" value="1"/>
</dbReference>
<dbReference type="InterPro" id="IPR001789">
    <property type="entry name" value="Sig_transdc_resp-reg_receiver"/>
</dbReference>
<dbReference type="SMART" id="SM00862">
    <property type="entry name" value="Trans_reg_C"/>
    <property type="match status" value="1"/>
</dbReference>
<evidence type="ECO:0000259" key="9">
    <source>
        <dbReference type="PROSITE" id="PS51755"/>
    </source>
</evidence>
<evidence type="ECO:0000256" key="3">
    <source>
        <dbReference type="ARBA" id="ARBA00023015"/>
    </source>
</evidence>
<evidence type="ECO:0000256" key="4">
    <source>
        <dbReference type="ARBA" id="ARBA00023125"/>
    </source>
</evidence>
<dbReference type="InterPro" id="IPR039420">
    <property type="entry name" value="WalR-like"/>
</dbReference>
<protein>
    <submittedName>
        <fullName evidence="10">Response regulator transcription factor</fullName>
    </submittedName>
</protein>
<keyword evidence="3" id="KW-0805">Transcription regulation</keyword>
<dbReference type="Pfam" id="PF00486">
    <property type="entry name" value="Trans_reg_C"/>
    <property type="match status" value="1"/>
</dbReference>
<evidence type="ECO:0000313" key="11">
    <source>
        <dbReference type="Proteomes" id="UP001597262"/>
    </source>
</evidence>
<accession>A0ABW3RQU0</accession>
<dbReference type="CDD" id="cd17574">
    <property type="entry name" value="REC_OmpR"/>
    <property type="match status" value="1"/>
</dbReference>
<feature type="DNA-binding region" description="OmpR/PhoB-type" evidence="7">
    <location>
        <begin position="125"/>
        <end position="223"/>
    </location>
</feature>
<dbReference type="PROSITE" id="PS51755">
    <property type="entry name" value="OMPR_PHOB"/>
    <property type="match status" value="1"/>
</dbReference>
<comment type="caution">
    <text evidence="10">The sequence shown here is derived from an EMBL/GenBank/DDBJ whole genome shotgun (WGS) entry which is preliminary data.</text>
</comment>
<feature type="domain" description="Response regulatory" evidence="8">
    <location>
        <begin position="5"/>
        <end position="118"/>
    </location>
</feature>
<evidence type="ECO:0000256" key="6">
    <source>
        <dbReference type="PROSITE-ProRule" id="PRU00169"/>
    </source>
</evidence>
<dbReference type="PANTHER" id="PTHR48111:SF2">
    <property type="entry name" value="RESPONSE REGULATOR SAER"/>
    <property type="match status" value="1"/>
</dbReference>
<evidence type="ECO:0000256" key="1">
    <source>
        <dbReference type="ARBA" id="ARBA00022553"/>
    </source>
</evidence>
<evidence type="ECO:0000313" key="10">
    <source>
        <dbReference type="EMBL" id="MFD1174843.1"/>
    </source>
</evidence>
<dbReference type="InterPro" id="IPR001867">
    <property type="entry name" value="OmpR/PhoB-type_DNA-bd"/>
</dbReference>
<dbReference type="InterPro" id="IPR011006">
    <property type="entry name" value="CheY-like_superfamily"/>
</dbReference>
<dbReference type="Gene3D" id="1.10.10.10">
    <property type="entry name" value="Winged helix-like DNA-binding domain superfamily/Winged helix DNA-binding domain"/>
    <property type="match status" value="1"/>
</dbReference>